<proteinExistence type="predicted"/>
<dbReference type="EMBL" id="MU275981">
    <property type="protein sequence ID" value="KAI0044502.1"/>
    <property type="molecule type" value="Genomic_DNA"/>
</dbReference>
<keyword evidence="2" id="KW-1185">Reference proteome</keyword>
<name>A0ACB8RKR9_9AGAM</name>
<reference evidence="1" key="2">
    <citation type="journal article" date="2022" name="New Phytol.">
        <title>Evolutionary transition to the ectomycorrhizal habit in the genomes of a hyperdiverse lineage of mushroom-forming fungi.</title>
        <authorList>
            <person name="Looney B."/>
            <person name="Miyauchi S."/>
            <person name="Morin E."/>
            <person name="Drula E."/>
            <person name="Courty P.E."/>
            <person name="Kohler A."/>
            <person name="Kuo A."/>
            <person name="LaButti K."/>
            <person name="Pangilinan J."/>
            <person name="Lipzen A."/>
            <person name="Riley R."/>
            <person name="Andreopoulos W."/>
            <person name="He G."/>
            <person name="Johnson J."/>
            <person name="Nolan M."/>
            <person name="Tritt A."/>
            <person name="Barry K.W."/>
            <person name="Grigoriev I.V."/>
            <person name="Nagy L.G."/>
            <person name="Hibbett D."/>
            <person name="Henrissat B."/>
            <person name="Matheny P.B."/>
            <person name="Labbe J."/>
            <person name="Martin F.M."/>
        </authorList>
    </citation>
    <scope>NUCLEOTIDE SEQUENCE</scope>
    <source>
        <strain evidence="1">FP105234-sp</strain>
    </source>
</reference>
<comment type="caution">
    <text evidence="1">The sequence shown here is derived from an EMBL/GenBank/DDBJ whole genome shotgun (WGS) entry which is preliminary data.</text>
</comment>
<reference evidence="1" key="1">
    <citation type="submission" date="2021-02" db="EMBL/GenBank/DDBJ databases">
        <authorList>
            <consortium name="DOE Joint Genome Institute"/>
            <person name="Ahrendt S."/>
            <person name="Looney B.P."/>
            <person name="Miyauchi S."/>
            <person name="Morin E."/>
            <person name="Drula E."/>
            <person name="Courty P.E."/>
            <person name="Chicoki N."/>
            <person name="Fauchery L."/>
            <person name="Kohler A."/>
            <person name="Kuo A."/>
            <person name="Labutti K."/>
            <person name="Pangilinan J."/>
            <person name="Lipzen A."/>
            <person name="Riley R."/>
            <person name="Andreopoulos W."/>
            <person name="He G."/>
            <person name="Johnson J."/>
            <person name="Barry K.W."/>
            <person name="Grigoriev I.V."/>
            <person name="Nagy L."/>
            <person name="Hibbett D."/>
            <person name="Henrissat B."/>
            <person name="Matheny P.B."/>
            <person name="Labbe J."/>
            <person name="Martin F."/>
        </authorList>
    </citation>
    <scope>NUCLEOTIDE SEQUENCE</scope>
    <source>
        <strain evidence="1">FP105234-sp</strain>
    </source>
</reference>
<gene>
    <name evidence="1" type="ORF">FA95DRAFT_1597375</name>
</gene>
<accession>A0ACB8RKR9</accession>
<dbReference type="Proteomes" id="UP000814033">
    <property type="component" value="Unassembled WGS sequence"/>
</dbReference>
<protein>
    <submittedName>
        <fullName evidence="1">Uncharacterized protein</fullName>
    </submittedName>
</protein>
<evidence type="ECO:0000313" key="2">
    <source>
        <dbReference type="Proteomes" id="UP000814033"/>
    </source>
</evidence>
<evidence type="ECO:0000313" key="1">
    <source>
        <dbReference type="EMBL" id="KAI0044502.1"/>
    </source>
</evidence>
<sequence>MPPPSQKPTTLPPATHIPLRHLKHAASWETIVSDYSLHDTPPPRHSPPLHVDHAGTHFTRDRDIAQWITVCRPAKPLAQGQAIVLVPANTQDPIAGTIGHPKRTTLRTVEFWLETTPGKHGDHTITAPLRWCAAPWWARTGRYLLQPFIHDDPAKETAPNGFHCLHLLSFYRQQALNPTIQYTSFLLTD</sequence>
<organism evidence="1 2">
    <name type="scientific">Auriscalpium vulgare</name>
    <dbReference type="NCBI Taxonomy" id="40419"/>
    <lineage>
        <taxon>Eukaryota</taxon>
        <taxon>Fungi</taxon>
        <taxon>Dikarya</taxon>
        <taxon>Basidiomycota</taxon>
        <taxon>Agaricomycotina</taxon>
        <taxon>Agaricomycetes</taxon>
        <taxon>Russulales</taxon>
        <taxon>Auriscalpiaceae</taxon>
        <taxon>Auriscalpium</taxon>
    </lineage>
</organism>